<dbReference type="GO" id="GO:0030154">
    <property type="term" value="P:cell differentiation"/>
    <property type="evidence" value="ECO:0007669"/>
    <property type="project" value="TreeGrafter"/>
</dbReference>
<dbReference type="STRING" id="56216.A0A1A6HFN3"/>
<evidence type="ECO:0000256" key="4">
    <source>
        <dbReference type="PROSITE-ProRule" id="PRU00108"/>
    </source>
</evidence>
<gene>
    <name evidence="8" type="ORF">A6R68_16106</name>
</gene>
<dbReference type="PROSITE" id="PS50071">
    <property type="entry name" value="HOMEOBOX_2"/>
    <property type="match status" value="1"/>
</dbReference>
<keyword evidence="1 4" id="KW-0238">DNA-binding</keyword>
<comment type="caution">
    <text evidence="8">The sequence shown here is derived from an EMBL/GenBank/DDBJ whole genome shotgun (WGS) entry which is preliminary data.</text>
</comment>
<reference evidence="8 9" key="1">
    <citation type="submission" date="2016-06" db="EMBL/GenBank/DDBJ databases">
        <title>The Draft Genome Sequence and Annotation of the Desert Woodrat Neotoma lepida.</title>
        <authorList>
            <person name="Campbell M."/>
            <person name="Oakeson K.F."/>
            <person name="Yandell M."/>
            <person name="Halpert J.R."/>
            <person name="Dearing D."/>
        </authorList>
    </citation>
    <scope>NUCLEOTIDE SEQUENCE [LARGE SCALE GENOMIC DNA]</scope>
    <source>
        <strain evidence="8">417</strain>
        <tissue evidence="8">Liver</tissue>
    </source>
</reference>
<dbReference type="Proteomes" id="UP000092124">
    <property type="component" value="Unassembled WGS sequence"/>
</dbReference>
<dbReference type="Pfam" id="PF00046">
    <property type="entry name" value="Homeodomain"/>
    <property type="match status" value="1"/>
</dbReference>
<keyword evidence="9" id="KW-1185">Reference proteome</keyword>
<protein>
    <recommendedName>
        <fullName evidence="7">Homeobox domain-containing protein</fullName>
    </recommendedName>
</protein>
<dbReference type="EMBL" id="LZPO01029789">
    <property type="protein sequence ID" value="OBS77393.1"/>
    <property type="molecule type" value="Genomic_DNA"/>
</dbReference>
<evidence type="ECO:0000313" key="8">
    <source>
        <dbReference type="EMBL" id="OBS77393.1"/>
    </source>
</evidence>
<sequence>MTSLPCPLPGHDTSNVVFPDLAPAPSVVAAYSLGLSPETAASPDLSYSQLYAHLLSFSYPGPTTPGDSYLPSQQLSATRSQLFHRPAAHPQELEAESEKPVLSPEPCHQEGTRKLHTPRTIYYGLLLQHLNQRFQHTQYLALPERAQLAVHPGLTQTWVKVWFQNKHSKYKKLLKQNSEEQEDFSGRHPPLPVSPLSKSSIHLGSTQGRRPAYQWL</sequence>
<keyword evidence="2 4" id="KW-0371">Homeobox</keyword>
<evidence type="ECO:0000256" key="6">
    <source>
        <dbReference type="SAM" id="MobiDB-lite"/>
    </source>
</evidence>
<dbReference type="CDD" id="cd00086">
    <property type="entry name" value="homeodomain"/>
    <property type="match status" value="1"/>
</dbReference>
<accession>A0A1A6HFN3</accession>
<dbReference type="GO" id="GO:0000981">
    <property type="term" value="F:DNA-binding transcription factor activity, RNA polymerase II-specific"/>
    <property type="evidence" value="ECO:0007669"/>
    <property type="project" value="TreeGrafter"/>
</dbReference>
<feature type="domain" description="Homeobox" evidence="7">
    <location>
        <begin position="113"/>
        <end position="173"/>
    </location>
</feature>
<dbReference type="InterPro" id="IPR001356">
    <property type="entry name" value="HD"/>
</dbReference>
<dbReference type="GO" id="GO:0000978">
    <property type="term" value="F:RNA polymerase II cis-regulatory region sequence-specific DNA binding"/>
    <property type="evidence" value="ECO:0007669"/>
    <property type="project" value="TreeGrafter"/>
</dbReference>
<feature type="DNA-binding region" description="Homeobox" evidence="4">
    <location>
        <begin position="115"/>
        <end position="174"/>
    </location>
</feature>
<evidence type="ECO:0000259" key="7">
    <source>
        <dbReference type="PROSITE" id="PS50071"/>
    </source>
</evidence>
<dbReference type="InterPro" id="IPR050460">
    <property type="entry name" value="Distal-less_Homeobox_TF"/>
</dbReference>
<feature type="region of interest" description="Disordered" evidence="6">
    <location>
        <begin position="176"/>
        <end position="216"/>
    </location>
</feature>
<comment type="subcellular location">
    <subcellularLocation>
        <location evidence="4 5">Nucleus</location>
    </subcellularLocation>
</comment>
<feature type="region of interest" description="Disordered" evidence="6">
    <location>
        <begin position="89"/>
        <end position="112"/>
    </location>
</feature>
<evidence type="ECO:0000256" key="3">
    <source>
        <dbReference type="ARBA" id="ARBA00023242"/>
    </source>
</evidence>
<organism evidence="8 9">
    <name type="scientific">Neotoma lepida</name>
    <name type="common">Desert woodrat</name>
    <dbReference type="NCBI Taxonomy" id="56216"/>
    <lineage>
        <taxon>Eukaryota</taxon>
        <taxon>Metazoa</taxon>
        <taxon>Chordata</taxon>
        <taxon>Craniata</taxon>
        <taxon>Vertebrata</taxon>
        <taxon>Euteleostomi</taxon>
        <taxon>Mammalia</taxon>
        <taxon>Eutheria</taxon>
        <taxon>Euarchontoglires</taxon>
        <taxon>Glires</taxon>
        <taxon>Rodentia</taxon>
        <taxon>Myomorpha</taxon>
        <taxon>Muroidea</taxon>
        <taxon>Cricetidae</taxon>
        <taxon>Neotominae</taxon>
        <taxon>Neotoma</taxon>
    </lineage>
</organism>
<dbReference type="OrthoDB" id="9834564at2759"/>
<dbReference type="GO" id="GO:0005634">
    <property type="term" value="C:nucleus"/>
    <property type="evidence" value="ECO:0007669"/>
    <property type="project" value="UniProtKB-SubCell"/>
</dbReference>
<dbReference type="PANTHER" id="PTHR24327">
    <property type="entry name" value="HOMEOBOX PROTEIN"/>
    <property type="match status" value="1"/>
</dbReference>
<dbReference type="AlphaFoldDB" id="A0A1A6HFN3"/>
<evidence type="ECO:0000313" key="9">
    <source>
        <dbReference type="Proteomes" id="UP000092124"/>
    </source>
</evidence>
<proteinExistence type="predicted"/>
<keyword evidence="3 4" id="KW-0539">Nucleus</keyword>
<dbReference type="Gene3D" id="1.10.10.60">
    <property type="entry name" value="Homeodomain-like"/>
    <property type="match status" value="1"/>
</dbReference>
<dbReference type="SUPFAM" id="SSF46689">
    <property type="entry name" value="Homeodomain-like"/>
    <property type="match status" value="1"/>
</dbReference>
<evidence type="ECO:0000256" key="1">
    <source>
        <dbReference type="ARBA" id="ARBA00023125"/>
    </source>
</evidence>
<evidence type="ECO:0000256" key="2">
    <source>
        <dbReference type="ARBA" id="ARBA00023155"/>
    </source>
</evidence>
<dbReference type="PANTHER" id="PTHR24327:SF21">
    <property type="entry name" value="HOMEOBOX PROTEIN DLX-4"/>
    <property type="match status" value="1"/>
</dbReference>
<dbReference type="InterPro" id="IPR009057">
    <property type="entry name" value="Homeodomain-like_sf"/>
</dbReference>
<evidence type="ECO:0000256" key="5">
    <source>
        <dbReference type="RuleBase" id="RU000682"/>
    </source>
</evidence>
<name>A0A1A6HFN3_NEOLE</name>
<dbReference type="SMART" id="SM00389">
    <property type="entry name" value="HOX"/>
    <property type="match status" value="1"/>
</dbReference>